<keyword evidence="1" id="KW-0539">Nucleus</keyword>
<name>A0A9Q9CEF0_ENCHE</name>
<keyword evidence="6" id="KW-1185">Reference proteome</keyword>
<dbReference type="SUPFAM" id="SSF158573">
    <property type="entry name" value="GINS helical bundle-like"/>
    <property type="match status" value="1"/>
</dbReference>
<dbReference type="InterPro" id="IPR055221">
    <property type="entry name" value="PSF3_N"/>
</dbReference>
<dbReference type="EMBL" id="CP075157">
    <property type="protein sequence ID" value="UTX44358.1"/>
    <property type="molecule type" value="Genomic_DNA"/>
</dbReference>
<proteinExistence type="inferred from homology"/>
<dbReference type="OrthoDB" id="10251744at2759"/>
<protein>
    <recommendedName>
        <fullName evidence="1">DNA replication complex GINS protein PSF3</fullName>
    </recommendedName>
</protein>
<dbReference type="SUPFAM" id="SSF160059">
    <property type="entry name" value="PriA/YqbF domain"/>
    <property type="match status" value="1"/>
</dbReference>
<keyword evidence="1" id="KW-0235">DNA replication</keyword>
<evidence type="ECO:0000313" key="5">
    <source>
        <dbReference type="Proteomes" id="UP001059546"/>
    </source>
</evidence>
<dbReference type="PANTHER" id="PTHR22768">
    <property type="entry name" value="DNA REPLICATION COMPLEX GINS PROTEIN PSF3"/>
    <property type="match status" value="1"/>
</dbReference>
<dbReference type="CDD" id="cd21693">
    <property type="entry name" value="GINS_B_Psf3"/>
    <property type="match status" value="1"/>
</dbReference>
<dbReference type="InterPro" id="IPR038437">
    <property type="entry name" value="GINS_Psf3_sf"/>
</dbReference>
<dbReference type="InterPro" id="IPR010492">
    <property type="entry name" value="GINS_Psf3"/>
</dbReference>
<accession>A0A9Q9CEF0</accession>
<dbReference type="GO" id="GO:1902975">
    <property type="term" value="P:mitotic DNA replication initiation"/>
    <property type="evidence" value="ECO:0007669"/>
    <property type="project" value="TreeGrafter"/>
</dbReference>
<reference evidence="3" key="1">
    <citation type="submission" date="2021-05" db="EMBL/GenBank/DDBJ databases">
        <title>Encephalitozoon hellem ATCC 50604 Complete Genome.</title>
        <authorList>
            <person name="Mascarenhas dos Santos A.C."/>
            <person name="Julian A.T."/>
            <person name="Pombert J.-F."/>
        </authorList>
    </citation>
    <scope>NUCLEOTIDE SEQUENCE</scope>
    <source>
        <strain evidence="3">ATCC 50604</strain>
    </source>
</reference>
<sequence>MEYYSLDDILLDEQRIPVIFKHRIQNFGFLGSRTKVVPENKKVDAPYFLVGFLLRNGHCELDKEFPDEALLYDIRAKPSAVDLRSVCPYFFYLYSILLREKAFLSEFFYERVGDYSSLVLKREFSEDDVWKLDMIERGLIVCSRRMFQRFYSFFVTGNGKMVR</sequence>
<dbReference type="InterPro" id="IPR036224">
    <property type="entry name" value="GINS_bundle-like_dom_sf"/>
</dbReference>
<evidence type="ECO:0000313" key="4">
    <source>
        <dbReference type="EMBL" id="WEL39859.1"/>
    </source>
</evidence>
<organism evidence="3 5">
    <name type="scientific">Encephalitozoon hellem</name>
    <name type="common">Microsporidian parasite</name>
    <dbReference type="NCBI Taxonomy" id="27973"/>
    <lineage>
        <taxon>Eukaryota</taxon>
        <taxon>Fungi</taxon>
        <taxon>Fungi incertae sedis</taxon>
        <taxon>Microsporidia</taxon>
        <taxon>Unikaryonidae</taxon>
        <taxon>Encephalitozoon</taxon>
    </lineage>
</organism>
<comment type="subcellular location">
    <subcellularLocation>
        <location evidence="1">Nucleus</location>
    </subcellularLocation>
</comment>
<feature type="domain" description="DNA replication complex GINS protein PSF3 N-terminal" evidence="2">
    <location>
        <begin position="4"/>
        <end position="53"/>
    </location>
</feature>
<comment type="function">
    <text evidence="1">The GINS complex plays an essential role in the initiation of DNA replication.</text>
</comment>
<gene>
    <name evidence="3" type="ORF">GPU96_11g21600</name>
    <name evidence="4" type="ORF">PFJ87_11g00960</name>
</gene>
<evidence type="ECO:0000256" key="1">
    <source>
        <dbReference type="RuleBase" id="RU367161"/>
    </source>
</evidence>
<dbReference type="EMBL" id="CP119072">
    <property type="protein sequence ID" value="WEL39859.1"/>
    <property type="molecule type" value="Genomic_DNA"/>
</dbReference>
<evidence type="ECO:0000313" key="3">
    <source>
        <dbReference type="EMBL" id="UTX44358.1"/>
    </source>
</evidence>
<dbReference type="AlphaFoldDB" id="A0A9Q9CEF0"/>
<dbReference type="Gene3D" id="1.20.58.2050">
    <property type="match status" value="1"/>
</dbReference>
<comment type="subunit">
    <text evidence="1">Component of the GINS complex.</text>
</comment>
<dbReference type="PANTHER" id="PTHR22768:SF0">
    <property type="entry name" value="DNA REPLICATION COMPLEX GINS PROTEIN PSF3"/>
    <property type="match status" value="1"/>
</dbReference>
<dbReference type="Proteomes" id="UP001059546">
    <property type="component" value="Chromosome XI"/>
</dbReference>
<evidence type="ECO:0000313" key="6">
    <source>
        <dbReference type="Proteomes" id="UP001217963"/>
    </source>
</evidence>
<reference evidence="4 6" key="2">
    <citation type="submission" date="2023-02" db="EMBL/GenBank/DDBJ databases">
        <title>Encephalitozoon hellem ATCC 50451 complete genome.</title>
        <authorList>
            <person name="Mascarenhas dos Santos A.C."/>
            <person name="Julian A.T."/>
            <person name="Pombert J.-F."/>
        </authorList>
    </citation>
    <scope>NUCLEOTIDE SEQUENCE [LARGE SCALE GENOMIC DNA]</scope>
    <source>
        <strain evidence="4 6">ATCC 50451</strain>
    </source>
</reference>
<comment type="similarity">
    <text evidence="1">Belongs to the GINS3/PSF3 family.</text>
</comment>
<evidence type="ECO:0000259" key="2">
    <source>
        <dbReference type="Pfam" id="PF22466"/>
    </source>
</evidence>
<dbReference type="Pfam" id="PF22466">
    <property type="entry name" value="PSF3_N"/>
    <property type="match status" value="1"/>
</dbReference>
<dbReference type="Proteomes" id="UP001217963">
    <property type="component" value="Chromosome XI"/>
</dbReference>
<dbReference type="GO" id="GO:0000811">
    <property type="term" value="C:GINS complex"/>
    <property type="evidence" value="ECO:0007669"/>
    <property type="project" value="UniProtKB-UniRule"/>
</dbReference>